<evidence type="ECO:0008006" key="8">
    <source>
        <dbReference type="Google" id="ProtNLM"/>
    </source>
</evidence>
<evidence type="ECO:0000256" key="1">
    <source>
        <dbReference type="ARBA" id="ARBA00006638"/>
    </source>
</evidence>
<dbReference type="InterPro" id="IPR007232">
    <property type="entry name" value="Rad52_Rad59_Rad22"/>
</dbReference>
<feature type="compositionally biased region" description="Low complexity" evidence="5">
    <location>
        <begin position="314"/>
        <end position="324"/>
    </location>
</feature>
<dbReference type="Proteomes" id="UP001342314">
    <property type="component" value="Unassembled WGS sequence"/>
</dbReference>
<evidence type="ECO:0000256" key="5">
    <source>
        <dbReference type="SAM" id="MobiDB-lite"/>
    </source>
</evidence>
<keyword evidence="2" id="KW-0227">DNA damage</keyword>
<comment type="caution">
    <text evidence="6">The sequence shown here is derived from an EMBL/GenBank/DDBJ whole genome shotgun (WGS) entry which is preliminary data.</text>
</comment>
<dbReference type="PANTHER" id="PTHR12132">
    <property type="entry name" value="DNA REPAIR AND RECOMBINATION PROTEIN RAD52, RAD59"/>
    <property type="match status" value="1"/>
</dbReference>
<name>A0AAV5GFP5_9BASI</name>
<feature type="region of interest" description="Disordered" evidence="5">
    <location>
        <begin position="588"/>
        <end position="639"/>
    </location>
</feature>
<feature type="region of interest" description="Disordered" evidence="5">
    <location>
        <begin position="486"/>
        <end position="524"/>
    </location>
</feature>
<evidence type="ECO:0000256" key="2">
    <source>
        <dbReference type="ARBA" id="ARBA00022763"/>
    </source>
</evidence>
<feature type="region of interest" description="Disordered" evidence="5">
    <location>
        <begin position="392"/>
        <end position="426"/>
    </location>
</feature>
<protein>
    <recommendedName>
        <fullName evidence="8">DNA repair and recombination protein RAD52</fullName>
    </recommendedName>
</protein>
<organism evidence="6 7">
    <name type="scientific">Rhodotorula paludigena</name>
    <dbReference type="NCBI Taxonomy" id="86838"/>
    <lineage>
        <taxon>Eukaryota</taxon>
        <taxon>Fungi</taxon>
        <taxon>Dikarya</taxon>
        <taxon>Basidiomycota</taxon>
        <taxon>Pucciniomycotina</taxon>
        <taxon>Microbotryomycetes</taxon>
        <taxon>Sporidiobolales</taxon>
        <taxon>Sporidiobolaceae</taxon>
        <taxon>Rhodotorula</taxon>
    </lineage>
</organism>
<keyword evidence="4" id="KW-0234">DNA repair</keyword>
<keyword evidence="7" id="KW-1185">Reference proteome</keyword>
<proteinExistence type="inferred from homology"/>
<dbReference type="Pfam" id="PF04098">
    <property type="entry name" value="Rad52_Rad22"/>
    <property type="match status" value="1"/>
</dbReference>
<evidence type="ECO:0000256" key="4">
    <source>
        <dbReference type="ARBA" id="ARBA00023204"/>
    </source>
</evidence>
<dbReference type="GO" id="GO:0000724">
    <property type="term" value="P:double-strand break repair via homologous recombination"/>
    <property type="evidence" value="ECO:0007669"/>
    <property type="project" value="TreeGrafter"/>
</dbReference>
<feature type="compositionally biased region" description="Low complexity" evidence="5">
    <location>
        <begin position="239"/>
        <end position="263"/>
    </location>
</feature>
<dbReference type="FunFam" id="3.30.390.80:FF:000001">
    <property type="entry name" value="DNA repair protein RAD52 homolog"/>
    <property type="match status" value="1"/>
</dbReference>
<dbReference type="PANTHER" id="PTHR12132:SF1">
    <property type="entry name" value="DNA REPAIR PROTEIN RAD52 HOMOLOG"/>
    <property type="match status" value="1"/>
</dbReference>
<evidence type="ECO:0000313" key="7">
    <source>
        <dbReference type="Proteomes" id="UP001342314"/>
    </source>
</evidence>
<dbReference type="SUPFAM" id="SSF54768">
    <property type="entry name" value="dsRNA-binding domain-like"/>
    <property type="match status" value="1"/>
</dbReference>
<feature type="compositionally biased region" description="Pro residues" evidence="5">
    <location>
        <begin position="399"/>
        <end position="413"/>
    </location>
</feature>
<dbReference type="GO" id="GO:0005634">
    <property type="term" value="C:nucleus"/>
    <property type="evidence" value="ECO:0007669"/>
    <property type="project" value="TreeGrafter"/>
</dbReference>
<dbReference type="GO" id="GO:0006312">
    <property type="term" value="P:mitotic recombination"/>
    <property type="evidence" value="ECO:0007669"/>
    <property type="project" value="TreeGrafter"/>
</dbReference>
<dbReference type="InterPro" id="IPR042525">
    <property type="entry name" value="Rad52_Rad59_Rad22_sf"/>
</dbReference>
<reference evidence="6 7" key="1">
    <citation type="submission" date="2021-12" db="EMBL/GenBank/DDBJ databases">
        <title>High titer production of polyol ester of fatty acids by Rhodotorula paludigena BS15 towards product separation-free biomass refinery.</title>
        <authorList>
            <person name="Mano J."/>
            <person name="Ono H."/>
            <person name="Tanaka T."/>
            <person name="Naito K."/>
            <person name="Sushida H."/>
            <person name="Ike M."/>
            <person name="Tokuyasu K."/>
            <person name="Kitaoka M."/>
        </authorList>
    </citation>
    <scope>NUCLEOTIDE SEQUENCE [LARGE SCALE GENOMIC DNA]</scope>
    <source>
        <strain evidence="6 7">BS15</strain>
    </source>
</reference>
<dbReference type="GO" id="GO:0045002">
    <property type="term" value="P:double-strand break repair via single-strand annealing"/>
    <property type="evidence" value="ECO:0007669"/>
    <property type="project" value="TreeGrafter"/>
</dbReference>
<comment type="similarity">
    <text evidence="1">Belongs to the RAD52 family.</text>
</comment>
<accession>A0AAV5GFP5</accession>
<evidence type="ECO:0000313" key="6">
    <source>
        <dbReference type="EMBL" id="GJN89379.1"/>
    </source>
</evidence>
<keyword evidence="3" id="KW-0233">DNA recombination</keyword>
<dbReference type="AlphaFoldDB" id="A0AAV5GFP5"/>
<dbReference type="EMBL" id="BQKY01000004">
    <property type="protein sequence ID" value="GJN89379.1"/>
    <property type="molecule type" value="Genomic_DNA"/>
</dbReference>
<evidence type="ECO:0000256" key="3">
    <source>
        <dbReference type="ARBA" id="ARBA00023172"/>
    </source>
</evidence>
<feature type="region of interest" description="Disordered" evidence="5">
    <location>
        <begin position="227"/>
        <end position="342"/>
    </location>
</feature>
<feature type="compositionally biased region" description="Polar residues" evidence="5">
    <location>
        <begin position="290"/>
        <end position="299"/>
    </location>
</feature>
<dbReference type="GO" id="GO:0003697">
    <property type="term" value="F:single-stranded DNA binding"/>
    <property type="evidence" value="ECO:0007669"/>
    <property type="project" value="UniProtKB-ARBA"/>
</dbReference>
<gene>
    <name evidence="6" type="ORF">Rhopal_002359-T1</name>
</gene>
<dbReference type="InterPro" id="IPR041247">
    <property type="entry name" value="Rad52_fam"/>
</dbReference>
<sequence length="639" mass="64935">MANWVEEGMGVGMRGPDGAPLYRESTPALPSSASFDPTIHKPPFTDHGAGASVSSEAQEYHNRVGNMLNKCLGPEYISTRPGGGGGKLTYIEGWRAIDLANEVFGYNGWFTDIKYLEADFVDLDPQSGRWSVGVTAIVRVRLRDGTSHEDVGFGKLENGKSKADALDKAKKEAVTDGLKRTLRYFGKLLGNCLYDKTHLGFISNLKAPKPKFDFDSIYKAERDNPQAFSAAPTPLPSRAARPAANPGTPAAAALAAAAAAKKPTPSRPPPHAANRATPGKPPAMPPHLAQQVQRASTLNPAAAAARPPAPAAAPPAQAAPRRAATVAIGGAPQKREAAGPQSDISFSAEDESLLAAMDLPDGAAPVDFVETEGDGFEADDSGFAEMEGFEGNSIIASKPPGPPPVARPSPPADQPAATTSSADAKHDQMLANKAAAMERLAARKRKADADAAAATGSNAGLKRSASAAAVEGHSVSAASLLAGAGKSSLPQAGSARPGGLRPPQAPSRTSSVSAPAPAPAPAPAAKVAGSLPVLQVGAGVVRAAGGEKGVSGMVSASPERARSIGAASVQGDAQGGFVSARGVKRGLSVSGEGYDASPPLPAAATNPRASHSPSAARVPLAQLEVDGPTGQIKRPRGAS</sequence>
<dbReference type="Gene3D" id="3.30.390.80">
    <property type="entry name" value="DNA repair protein Rad52/59/22"/>
    <property type="match status" value="1"/>
</dbReference>